<name>A0A8J4CZR2_9CHLO</name>
<keyword evidence="5" id="KW-1185">Reference proteome</keyword>
<dbReference type="Gene3D" id="3.90.226.10">
    <property type="entry name" value="2-enoyl-CoA Hydratase, Chain A, domain 1"/>
    <property type="match status" value="2"/>
</dbReference>
<feature type="non-terminal residue" evidence="4">
    <location>
        <position position="1"/>
    </location>
</feature>
<evidence type="ECO:0000256" key="1">
    <source>
        <dbReference type="SAM" id="MobiDB-lite"/>
    </source>
</evidence>
<feature type="domain" description="CoA carboxyltransferase N-terminal" evidence="2">
    <location>
        <begin position="329"/>
        <end position="695"/>
    </location>
</feature>
<dbReference type="InterPro" id="IPR011762">
    <property type="entry name" value="COA_CT_N"/>
</dbReference>
<evidence type="ECO:0008006" key="6">
    <source>
        <dbReference type="Google" id="ProtNLM"/>
    </source>
</evidence>
<dbReference type="OrthoDB" id="1653794at2759"/>
<dbReference type="Pfam" id="PF01039">
    <property type="entry name" value="Carboxyl_trans"/>
    <property type="match status" value="1"/>
</dbReference>
<feature type="domain" description="CoA carboxyltransferase C-terminal" evidence="3">
    <location>
        <begin position="731"/>
        <end position="1032"/>
    </location>
</feature>
<dbReference type="GO" id="GO:0003989">
    <property type="term" value="F:acetyl-CoA carboxylase activity"/>
    <property type="evidence" value="ECO:0007669"/>
    <property type="project" value="InterPro"/>
</dbReference>
<dbReference type="Pfam" id="PF08326">
    <property type="entry name" value="ACC_central"/>
    <property type="match status" value="1"/>
</dbReference>
<dbReference type="InterPro" id="IPR029045">
    <property type="entry name" value="ClpP/crotonase-like_dom_sf"/>
</dbReference>
<dbReference type="InterPro" id="IPR034733">
    <property type="entry name" value="AcCoA_carboxyl_beta"/>
</dbReference>
<dbReference type="GO" id="GO:0006633">
    <property type="term" value="P:fatty acid biosynthetic process"/>
    <property type="evidence" value="ECO:0007669"/>
    <property type="project" value="InterPro"/>
</dbReference>
<accession>A0A8J4CZR2</accession>
<dbReference type="Proteomes" id="UP000747110">
    <property type="component" value="Unassembled WGS sequence"/>
</dbReference>
<evidence type="ECO:0000259" key="2">
    <source>
        <dbReference type="PROSITE" id="PS50980"/>
    </source>
</evidence>
<proteinExistence type="predicted"/>
<dbReference type="InterPro" id="IPR011763">
    <property type="entry name" value="COA_CT_C"/>
</dbReference>
<sequence>GLMYRPSRNRQWHLYTAVERRDARSAPLRRLFVRGLVRSLGHPALLAASYSGNGDAVASAAMQELEETLTNCLDELQRYAPAASAAAAAASRAATADTAAAARPDWTHLFLSVLPPLPLPPGGRDDAKVAAALRSAAAALVARHGGALRQAAVSTWEVRLRGPHREGAWRVVVSMPTGHEQGEEHVEVYREALQQQYAQYQRSQQQEQPQQPTTAAPRDGTTAVLQPPLRVYVPALLYPAVLAQACGGGGGSSGPTPVRHSHHVPFHLHVQAHHLAVHHGRTHPHFAQHSYLHQPRGAGALHGTNSLYDTQAVASVGGAALAGVVVGSPYPPLEPLQQKRLAARRHNVTYVYDFPAVFEAALRELWAARAAAGEPKSTPPSGKLVEAVELVLPSQPAPGAPGGMAPCSDFRNPPRLIRAAPERPVMGGNDCGMVAWQLTLHTPECSQGRSVIAVANDITWGSGSFSPAEDAVFRAAVETSLEERLPLVYLAANAGARVGLATEVRDCLHVQWLDSAHPELGWDYLYLTEKDYSRLIKEAPPGAPPVLRVEPVRASDGSLHFAVRDVVGLEDGIGVECLSGSAAIASAFCRAWREGYTLTLVSGRTVGIGAYLARLGRRCVQRTDQPIVLTGYAALNKLLGRQVYTSHMQLGGPRVMGVNGVSHHVVADDLEGVRTVLQLLSYAPTHLGAPPPELASSDPINRLIGYCPRPGEKLDPRAAIAGRESPAATATTDTAASSCLDSSAASVSAYAGSPTGWQSGLFDRGSWLESQAGWARTVVAGRARLGGLAVGVIAVETQTVIRQQPADPGMPDSCESVIPQAGQVWFPDSADKTAAAMEEFDSEGLPLFILANWRGFSGGMRDLFDGVLQAGSLIVERLRTYRHPVFVYIPAGAELRGGAWVVVDSQINAASVEVFADPSARGGVLEPEGVCEIKFRTPDLVKMMHRIDPVISAARSRGAGLTDPTIRARERELLPTYTRIARAFADMHDTPVRMAAKGVLSAIVPWPSARAFFSARLRRRLKERDLLHHVLVTDPSLTQHRAQQLLRSWHAAAEAAAAAAAAAAAGGPLSPTAHQLEQLEGGGRYRGRSGSSTSSSNAAAAALAEAPLGPMVTASAACAGAVASSEEEDGPTLEALAQAETARLMECCGGSAEDCVARDRAFVEWAESRGARDLVAAELRSMRRSVAADMVTQVLGTDDGKDGLLHALQAACLRDGTLAMQLRLLLQSLTAGAGAPGGSGGMQVLGGIPGAQQGNLGYNAGGHGPVAGQGLGTHPLLP</sequence>
<dbReference type="PANTHER" id="PTHR45728">
    <property type="entry name" value="ACETYL-COA CARBOXYLASE, ISOFORM A"/>
    <property type="match status" value="1"/>
</dbReference>
<dbReference type="Gene3D" id="2.40.460.10">
    <property type="entry name" value="Biotin dependent carboxylase carboxyltransferase"/>
    <property type="match status" value="1"/>
</dbReference>
<dbReference type="GO" id="GO:0005524">
    <property type="term" value="F:ATP binding"/>
    <property type="evidence" value="ECO:0007669"/>
    <property type="project" value="InterPro"/>
</dbReference>
<dbReference type="InterPro" id="IPR049076">
    <property type="entry name" value="ACCA"/>
</dbReference>
<dbReference type="SUPFAM" id="SSF52096">
    <property type="entry name" value="ClpP/crotonase"/>
    <property type="match status" value="2"/>
</dbReference>
<dbReference type="PANTHER" id="PTHR45728:SF3">
    <property type="entry name" value="ACETYL-COA CARBOXYLASE"/>
    <property type="match status" value="1"/>
</dbReference>
<evidence type="ECO:0000313" key="5">
    <source>
        <dbReference type="Proteomes" id="UP000747110"/>
    </source>
</evidence>
<dbReference type="InterPro" id="IPR013537">
    <property type="entry name" value="AcCoA_COase_cen"/>
</dbReference>
<comment type="caution">
    <text evidence="4">The sequence shown here is derived from an EMBL/GenBank/DDBJ whole genome shotgun (WGS) entry which is preliminary data.</text>
</comment>
<feature type="compositionally biased region" description="Low complexity" evidence="1">
    <location>
        <begin position="198"/>
        <end position="212"/>
    </location>
</feature>
<dbReference type="PROSITE" id="PS50980">
    <property type="entry name" value="COA_CT_NTER"/>
    <property type="match status" value="1"/>
</dbReference>
<feature type="region of interest" description="Disordered" evidence="1">
    <location>
        <begin position="198"/>
        <end position="221"/>
    </location>
</feature>
<organism evidence="4 5">
    <name type="scientific">Volvox reticuliferus</name>
    <dbReference type="NCBI Taxonomy" id="1737510"/>
    <lineage>
        <taxon>Eukaryota</taxon>
        <taxon>Viridiplantae</taxon>
        <taxon>Chlorophyta</taxon>
        <taxon>core chlorophytes</taxon>
        <taxon>Chlorophyceae</taxon>
        <taxon>CS clade</taxon>
        <taxon>Chlamydomonadales</taxon>
        <taxon>Volvocaceae</taxon>
        <taxon>Volvox</taxon>
    </lineage>
</organism>
<evidence type="ECO:0000259" key="3">
    <source>
        <dbReference type="PROSITE" id="PS50989"/>
    </source>
</evidence>
<evidence type="ECO:0000313" key="4">
    <source>
        <dbReference type="EMBL" id="GIL88762.1"/>
    </source>
</evidence>
<dbReference type="PROSITE" id="PS50989">
    <property type="entry name" value="COA_CT_CTER"/>
    <property type="match status" value="1"/>
</dbReference>
<dbReference type="AlphaFoldDB" id="A0A8J4CZR2"/>
<dbReference type="EMBL" id="BNCP01000046">
    <property type="protein sequence ID" value="GIL88762.1"/>
    <property type="molecule type" value="Genomic_DNA"/>
</dbReference>
<protein>
    <recommendedName>
        <fullName evidence="6">Acetyl-CoA carboxylase</fullName>
    </recommendedName>
</protein>
<reference evidence="4" key="1">
    <citation type="journal article" date="2021" name="Proc. Natl. Acad. Sci. U.S.A.">
        <title>Three genomes in the algal genus Volvox reveal the fate of a haploid sex-determining region after a transition to homothallism.</title>
        <authorList>
            <person name="Yamamoto K."/>
            <person name="Hamaji T."/>
            <person name="Kawai-Toyooka H."/>
            <person name="Matsuzaki R."/>
            <person name="Takahashi F."/>
            <person name="Nishimura Y."/>
            <person name="Kawachi M."/>
            <person name="Noguchi H."/>
            <person name="Minakuchi Y."/>
            <person name="Umen J.G."/>
            <person name="Toyoda A."/>
            <person name="Nozaki H."/>
        </authorList>
    </citation>
    <scope>NUCLEOTIDE SEQUENCE</scope>
    <source>
        <strain evidence="4">NIES-3786</strain>
    </source>
</reference>
<gene>
    <name evidence="4" type="ORF">Vretifemale_16653</name>
</gene>